<sequence>MDHQALKTRHRQEREGHHPNLTLRVHRALSWLNRAEQTDDIDGRFIFLWIAFNSAYATDIDEEFRLSEQATFKAFLEKLCALDKNSLIENLVWSEFSGSIRVLLDNPYVFQSFWDYQNGKISEPLWTERFANGRKTAQQALANRNTAAVLGVLFNRIYTLRNQIMHGGATWNSSVNRDQLRDCANLLGKLVPVIILLMLDNPDTLWGDACYPVVV</sequence>
<accession>A0AAW4BW36</accession>
<evidence type="ECO:0000313" key="2">
    <source>
        <dbReference type="Proteomes" id="UP000639504"/>
    </source>
</evidence>
<dbReference type="RefSeq" id="WP_110639956.1">
    <property type="nucleotide sequence ID" value="NZ_JADLJW010000005.1"/>
</dbReference>
<dbReference type="AlphaFoldDB" id="A0AAW4BW36"/>
<comment type="caution">
    <text evidence="1">The sequence shown here is derived from an EMBL/GenBank/DDBJ whole genome shotgun (WGS) entry which is preliminary data.</text>
</comment>
<dbReference type="EMBL" id="JADLKB010000011">
    <property type="protein sequence ID" value="MBF8736229.1"/>
    <property type="molecule type" value="Genomic_DNA"/>
</dbReference>
<evidence type="ECO:0008006" key="3">
    <source>
        <dbReference type="Google" id="ProtNLM"/>
    </source>
</evidence>
<protein>
    <recommendedName>
        <fullName evidence="3">Apea-like HEPN domain-containing protein</fullName>
    </recommendedName>
</protein>
<organism evidence="1 2">
    <name type="scientific">Pseudomonas putida</name>
    <name type="common">Arthrobacter siderocapsulatus</name>
    <dbReference type="NCBI Taxonomy" id="303"/>
    <lineage>
        <taxon>Bacteria</taxon>
        <taxon>Pseudomonadati</taxon>
        <taxon>Pseudomonadota</taxon>
        <taxon>Gammaproteobacteria</taxon>
        <taxon>Pseudomonadales</taxon>
        <taxon>Pseudomonadaceae</taxon>
        <taxon>Pseudomonas</taxon>
    </lineage>
</organism>
<evidence type="ECO:0000313" key="1">
    <source>
        <dbReference type="EMBL" id="MBF8736229.1"/>
    </source>
</evidence>
<proteinExistence type="predicted"/>
<reference evidence="1" key="1">
    <citation type="submission" date="2020-10" db="EMBL/GenBank/DDBJ databases">
        <title>Genome sequences of Pseudomonas isolates.</title>
        <authorList>
            <person name="Wessels L."/>
            <person name="Reich F."/>
            <person name="Hammerl J."/>
        </authorList>
    </citation>
    <scope>NUCLEOTIDE SEQUENCE</scope>
    <source>
        <strain evidence="1">20-MO00640-0</strain>
    </source>
</reference>
<gene>
    <name evidence="1" type="ORF">IR015_12545</name>
</gene>
<dbReference type="Proteomes" id="UP000639504">
    <property type="component" value="Unassembled WGS sequence"/>
</dbReference>
<name>A0AAW4BW36_PSEPU</name>